<dbReference type="InterPro" id="IPR036390">
    <property type="entry name" value="WH_DNA-bd_sf"/>
</dbReference>
<keyword evidence="4" id="KW-0805">Transcription regulation</keyword>
<evidence type="ECO:0000256" key="2">
    <source>
        <dbReference type="ARBA" id="ARBA00009543"/>
    </source>
</evidence>
<feature type="domain" description="TFIIF beta subunit N-terminal" evidence="11">
    <location>
        <begin position="11"/>
        <end position="74"/>
    </location>
</feature>
<comment type="similarity">
    <text evidence="2">Belongs to the TFIIF beta subunit family.</text>
</comment>
<organism evidence="12 13">
    <name type="scientific">Vittaforma corneae (strain ATCC 50505)</name>
    <name type="common">Microsporidian parasite</name>
    <name type="synonym">Nosema corneum</name>
    <dbReference type="NCBI Taxonomy" id="993615"/>
    <lineage>
        <taxon>Eukaryota</taxon>
        <taxon>Fungi</taxon>
        <taxon>Fungi incertae sedis</taxon>
        <taxon>Microsporidia</taxon>
        <taxon>Nosematidae</taxon>
        <taxon>Vittaforma</taxon>
    </lineage>
</organism>
<evidence type="ECO:0000313" key="12">
    <source>
        <dbReference type="EMBL" id="ELA40949.1"/>
    </source>
</evidence>
<dbReference type="GO" id="GO:0003677">
    <property type="term" value="F:DNA binding"/>
    <property type="evidence" value="ECO:0007669"/>
    <property type="project" value="UniProtKB-KW"/>
</dbReference>
<gene>
    <name evidence="12" type="ORF">VICG_02038</name>
</gene>
<dbReference type="Gene3D" id="1.10.10.10">
    <property type="entry name" value="Winged helix-like DNA-binding domain superfamily/Winged helix DNA-binding domain"/>
    <property type="match status" value="1"/>
</dbReference>
<accession>L2GJY5</accession>
<dbReference type="SUPFAM" id="SSF46785">
    <property type="entry name" value="Winged helix' DNA-binding domain"/>
    <property type="match status" value="1"/>
</dbReference>
<evidence type="ECO:0000313" key="13">
    <source>
        <dbReference type="Proteomes" id="UP000011082"/>
    </source>
</evidence>
<dbReference type="FunFam" id="1.10.10.10:FF:000035">
    <property type="entry name" value="General transcription factor IIF subunit 2"/>
    <property type="match status" value="1"/>
</dbReference>
<dbReference type="InterPro" id="IPR003196">
    <property type="entry name" value="TFIIF_beta"/>
</dbReference>
<evidence type="ECO:0000256" key="9">
    <source>
        <dbReference type="ARBA" id="ARBA00081863"/>
    </source>
</evidence>
<evidence type="ECO:0000256" key="6">
    <source>
        <dbReference type="ARBA" id="ARBA00023163"/>
    </source>
</evidence>
<dbReference type="OrthoDB" id="26094at2759"/>
<dbReference type="HOGENOM" id="CLU_047858_0_0_1"/>
<evidence type="ECO:0000256" key="1">
    <source>
        <dbReference type="ARBA" id="ARBA00004123"/>
    </source>
</evidence>
<dbReference type="InterPro" id="IPR040504">
    <property type="entry name" value="TFIIF_beta_N"/>
</dbReference>
<evidence type="ECO:0000256" key="8">
    <source>
        <dbReference type="ARBA" id="ARBA00081473"/>
    </source>
</evidence>
<evidence type="ECO:0000256" key="5">
    <source>
        <dbReference type="ARBA" id="ARBA00023125"/>
    </source>
</evidence>
<dbReference type="RefSeq" id="XP_007605483.1">
    <property type="nucleotide sequence ID" value="XM_007605421.1"/>
</dbReference>
<dbReference type="Pfam" id="PF17683">
    <property type="entry name" value="TFIIF_beta_N"/>
    <property type="match status" value="1"/>
</dbReference>
<keyword evidence="7" id="KW-0539">Nucleus</keyword>
<dbReference type="SUPFAM" id="SSF50916">
    <property type="entry name" value="Rap30/74 interaction domains"/>
    <property type="match status" value="1"/>
</dbReference>
<name>L2GJY5_VITCO</name>
<dbReference type="AlphaFoldDB" id="L2GJY5"/>
<dbReference type="VEuPathDB" id="MicrosporidiaDB:VICG_02038"/>
<dbReference type="Proteomes" id="UP000011082">
    <property type="component" value="Unassembled WGS sequence"/>
</dbReference>
<sequence length="236" mass="27587">MRLNSEKKKLSVWLTKVPKYLGEQILKLRKGSVVGTLSVGRSSPAETPALQIKLSNALLDTGIPTEHIIEIKDKGKCMYLASHCRDNAELNEETMDVEGIINKECFIRPVLNSEYLQYKRRMKNAEESTEEKVKVIDYFAEVKRSAKYSTLKEMDILARKRKQMLQDKKRERLEKTDVMEIVFNAFEKHKRWTVRDLADFSGQPVAYIQEIVNEICVLNKKDHKNTYELKPEYKYH</sequence>
<dbReference type="InterPro" id="IPR011039">
    <property type="entry name" value="TFIIF_interaction"/>
</dbReference>
<comment type="subcellular location">
    <subcellularLocation>
        <location evidence="1">Nucleus</location>
    </subcellularLocation>
</comment>
<dbReference type="STRING" id="993615.L2GJY5"/>
<dbReference type="InterPro" id="IPR040450">
    <property type="entry name" value="TFIIF_beta_HTH"/>
</dbReference>
<dbReference type="InterPro" id="IPR036388">
    <property type="entry name" value="WH-like_DNA-bd_sf"/>
</dbReference>
<proteinExistence type="inferred from homology"/>
<dbReference type="GO" id="GO:0006367">
    <property type="term" value="P:transcription initiation at RNA polymerase II promoter"/>
    <property type="evidence" value="ECO:0007669"/>
    <property type="project" value="InterPro"/>
</dbReference>
<dbReference type="PANTHER" id="PTHR10445">
    <property type="entry name" value="GENERAL TRANSCRIPTION FACTOR IIF SUBUNIT 2"/>
    <property type="match status" value="1"/>
</dbReference>
<dbReference type="InParanoid" id="L2GJY5"/>
<evidence type="ECO:0000256" key="3">
    <source>
        <dbReference type="ARBA" id="ARBA00021453"/>
    </source>
</evidence>
<dbReference type="PANTHER" id="PTHR10445:SF0">
    <property type="entry name" value="GENERAL TRANSCRIPTION FACTOR IIF SUBUNIT 2"/>
    <property type="match status" value="1"/>
</dbReference>
<dbReference type="EMBL" id="JH370154">
    <property type="protein sequence ID" value="ELA40949.1"/>
    <property type="molecule type" value="Genomic_DNA"/>
</dbReference>
<dbReference type="GeneID" id="19882748"/>
<evidence type="ECO:0000259" key="11">
    <source>
        <dbReference type="Pfam" id="PF17683"/>
    </source>
</evidence>
<protein>
    <recommendedName>
        <fullName evidence="3">Transcription initiation factor IIF subunit beta</fullName>
    </recommendedName>
    <alternativeName>
        <fullName evidence="9">TFIIF medium subunit</fullName>
    </alternativeName>
    <alternativeName>
        <fullName evidence="8">TFIIF-beta</fullName>
    </alternativeName>
</protein>
<feature type="domain" description="TFIIF beta subunit HTH" evidence="10">
    <location>
        <begin position="172"/>
        <end position="234"/>
    </location>
</feature>
<evidence type="ECO:0000259" key="10">
    <source>
        <dbReference type="Pfam" id="PF02270"/>
    </source>
</evidence>
<keyword evidence="5" id="KW-0238">DNA-binding</keyword>
<evidence type="ECO:0000256" key="4">
    <source>
        <dbReference type="ARBA" id="ARBA00023015"/>
    </source>
</evidence>
<dbReference type="FunCoup" id="L2GJY5">
    <property type="interactions" value="147"/>
</dbReference>
<dbReference type="Pfam" id="PF02270">
    <property type="entry name" value="TFIIF_beta"/>
    <property type="match status" value="1"/>
</dbReference>
<reference evidence="13" key="1">
    <citation type="submission" date="2011-05" db="EMBL/GenBank/DDBJ databases">
        <title>The genome sequence of Vittaforma corneae strain ATCC 50505.</title>
        <authorList>
            <consortium name="The Broad Institute Genome Sequencing Platform"/>
            <person name="Cuomo C."/>
            <person name="Didier E."/>
            <person name="Bowers L."/>
            <person name="Young S.K."/>
            <person name="Zeng Q."/>
            <person name="Gargeya S."/>
            <person name="Fitzgerald M."/>
            <person name="Haas B."/>
            <person name="Abouelleil A."/>
            <person name="Alvarado L."/>
            <person name="Arachchi H.M."/>
            <person name="Berlin A."/>
            <person name="Chapman S.B."/>
            <person name="Gearin G."/>
            <person name="Goldberg J."/>
            <person name="Griggs A."/>
            <person name="Gujja S."/>
            <person name="Hansen M."/>
            <person name="Heiman D."/>
            <person name="Howarth C."/>
            <person name="Larimer J."/>
            <person name="Lui A."/>
            <person name="MacDonald P.J.P."/>
            <person name="McCowen C."/>
            <person name="Montmayeur A."/>
            <person name="Murphy C."/>
            <person name="Neiman D."/>
            <person name="Pearson M."/>
            <person name="Priest M."/>
            <person name="Roberts A."/>
            <person name="Saif S."/>
            <person name="Shea T."/>
            <person name="Sisk P."/>
            <person name="Stolte C."/>
            <person name="Sykes S."/>
            <person name="Wortman J."/>
            <person name="Nusbaum C."/>
            <person name="Birren B."/>
        </authorList>
    </citation>
    <scope>NUCLEOTIDE SEQUENCE [LARGE SCALE GENOMIC DNA]</scope>
    <source>
        <strain evidence="13">ATCC 50505</strain>
    </source>
</reference>
<dbReference type="GO" id="GO:0005674">
    <property type="term" value="C:transcription factor TFIIF complex"/>
    <property type="evidence" value="ECO:0007669"/>
    <property type="project" value="InterPro"/>
</dbReference>
<dbReference type="OMA" id="PIADNCY"/>
<keyword evidence="13" id="KW-1185">Reference proteome</keyword>
<keyword evidence="6" id="KW-0804">Transcription</keyword>
<evidence type="ECO:0000256" key="7">
    <source>
        <dbReference type="ARBA" id="ARBA00023242"/>
    </source>
</evidence>